<dbReference type="Gene3D" id="3.10.450.50">
    <property type="match status" value="1"/>
</dbReference>
<keyword evidence="3" id="KW-1185">Reference proteome</keyword>
<accession>A0ABV8ASQ8</accession>
<reference evidence="3" key="1">
    <citation type="journal article" date="2019" name="Int. J. Syst. Evol. Microbiol.">
        <title>The Global Catalogue of Microorganisms (GCM) 10K type strain sequencing project: providing services to taxonomists for standard genome sequencing and annotation.</title>
        <authorList>
            <consortium name="The Broad Institute Genomics Platform"/>
            <consortium name="The Broad Institute Genome Sequencing Center for Infectious Disease"/>
            <person name="Wu L."/>
            <person name="Ma J."/>
        </authorList>
    </citation>
    <scope>NUCLEOTIDE SEQUENCE [LARGE SCALE GENOMIC DNA]</scope>
    <source>
        <strain evidence="3">CCUG 60523</strain>
    </source>
</reference>
<comment type="caution">
    <text evidence="2">The sequence shown here is derived from an EMBL/GenBank/DDBJ whole genome shotgun (WGS) entry which is preliminary data.</text>
</comment>
<protein>
    <submittedName>
        <fullName evidence="2">DUF4440 domain-containing protein</fullName>
    </submittedName>
</protein>
<feature type="chain" id="PRO_5046123807" evidence="1">
    <location>
        <begin position="21"/>
        <end position="151"/>
    </location>
</feature>
<evidence type="ECO:0000313" key="2">
    <source>
        <dbReference type="EMBL" id="MFC3881072.1"/>
    </source>
</evidence>
<evidence type="ECO:0000256" key="1">
    <source>
        <dbReference type="SAM" id="SignalP"/>
    </source>
</evidence>
<organism evidence="2 3">
    <name type="scientific">Algoriphagus namhaensis</name>
    <dbReference type="NCBI Taxonomy" id="915353"/>
    <lineage>
        <taxon>Bacteria</taxon>
        <taxon>Pseudomonadati</taxon>
        <taxon>Bacteroidota</taxon>
        <taxon>Cytophagia</taxon>
        <taxon>Cytophagales</taxon>
        <taxon>Cyclobacteriaceae</taxon>
        <taxon>Algoriphagus</taxon>
    </lineage>
</organism>
<feature type="signal peptide" evidence="1">
    <location>
        <begin position="1"/>
        <end position="20"/>
    </location>
</feature>
<dbReference type="SUPFAM" id="SSF54427">
    <property type="entry name" value="NTF2-like"/>
    <property type="match status" value="1"/>
</dbReference>
<evidence type="ECO:0000313" key="3">
    <source>
        <dbReference type="Proteomes" id="UP001595805"/>
    </source>
</evidence>
<proteinExistence type="predicted"/>
<dbReference type="InterPro" id="IPR032710">
    <property type="entry name" value="NTF2-like_dom_sf"/>
</dbReference>
<name>A0ABV8ASQ8_9BACT</name>
<dbReference type="Proteomes" id="UP001595805">
    <property type="component" value="Unassembled WGS sequence"/>
</dbReference>
<dbReference type="EMBL" id="JBHRZS010000007">
    <property type="protein sequence ID" value="MFC3881072.1"/>
    <property type="molecule type" value="Genomic_DNA"/>
</dbReference>
<sequence length="151" mass="17858">MTKRLFIFTLILSIGFSAFAQQKSDQKQVEDLIQNSFDDLFSSFQIEKVPDYYTDDFILLEQGEVWDMDMINNYFKQGATQTNPNQRVNRFEFIETRVDGNRAWTSYWNYATISKNGEVIRDIKWLESATAVRTKDGWRLDMLHSTRVEVE</sequence>
<dbReference type="RefSeq" id="WP_377906413.1">
    <property type="nucleotide sequence ID" value="NZ_JBHRZS010000007.1"/>
</dbReference>
<keyword evidence="1" id="KW-0732">Signal</keyword>
<gene>
    <name evidence="2" type="ORF">ACFOSV_12835</name>
</gene>